<dbReference type="Proteomes" id="UP000265618">
    <property type="component" value="Unassembled WGS sequence"/>
</dbReference>
<accession>A0A9K3CQY6</accession>
<evidence type="ECO:0000313" key="3">
    <source>
        <dbReference type="Proteomes" id="UP000265618"/>
    </source>
</evidence>
<gene>
    <name evidence="2" type="ORF">KIPB_002637</name>
</gene>
<reference evidence="2 3" key="1">
    <citation type="journal article" date="2018" name="PLoS ONE">
        <title>The draft genome of Kipferlia bialata reveals reductive genome evolution in fornicate parasites.</title>
        <authorList>
            <person name="Tanifuji G."/>
            <person name="Takabayashi S."/>
            <person name="Kume K."/>
            <person name="Takagi M."/>
            <person name="Nakayama T."/>
            <person name="Kamikawa R."/>
            <person name="Inagaki Y."/>
            <person name="Hashimoto T."/>
        </authorList>
    </citation>
    <scope>NUCLEOTIDE SEQUENCE [LARGE SCALE GENOMIC DNA]</scope>
    <source>
        <strain evidence="2">NY0173</strain>
    </source>
</reference>
<evidence type="ECO:0000256" key="1">
    <source>
        <dbReference type="SAM" id="MobiDB-lite"/>
    </source>
</evidence>
<proteinExistence type="predicted"/>
<evidence type="ECO:0000313" key="2">
    <source>
        <dbReference type="EMBL" id="GIQ81648.1"/>
    </source>
</evidence>
<keyword evidence="3" id="KW-1185">Reference proteome</keyword>
<sequence length="442" mass="49796">MTRRSSIERVRLSAKLQRQSEGHEATHIPPEMWGECYPTLQQLTDAMERESGRTWAMPEGKMYVECRSAPTNRGICGCRVRVSDKGKGWHLLSVDKRHASHCADCETLATIGLRSVPYPVGIPDDRVGSTSCFAFLSPSEALCHGLGDTYSVIATVPTDKTDRVSYPLEHISHTNLPNKRVLSNSSYNWKHTVRIGPQVYSVEQISGHDHPTLSILDIETSQWRDVKRDPAAPWVTLCPKGLYIPRENNHGVFSLEGDLFALGMTRIRGDGKDKKSTVVWNAWRYTVDTGVWSCVPHSLLTVGSRSRSQYRSILDACVVVGARVYCYIGQEMWSYSPPREGERVRHEGWRREGRVPTDSSVCPISLGHYIVCIPTTFYGSKGFHVYDTVQGVWVDDLETLFNDPNREPYTLGVSHDTGERVCIEREADGGYMGFRILEPFLQ</sequence>
<dbReference type="SUPFAM" id="SSF50965">
    <property type="entry name" value="Galactose oxidase, central domain"/>
    <property type="match status" value="1"/>
</dbReference>
<comment type="caution">
    <text evidence="2">The sequence shown here is derived from an EMBL/GenBank/DDBJ whole genome shotgun (WGS) entry which is preliminary data.</text>
</comment>
<name>A0A9K3CQY6_9EUKA</name>
<feature type="compositionally biased region" description="Basic and acidic residues" evidence="1">
    <location>
        <begin position="1"/>
        <end position="11"/>
    </location>
</feature>
<dbReference type="Gene3D" id="2.120.10.80">
    <property type="entry name" value="Kelch-type beta propeller"/>
    <property type="match status" value="1"/>
</dbReference>
<dbReference type="EMBL" id="BDIP01000454">
    <property type="protein sequence ID" value="GIQ81648.1"/>
    <property type="molecule type" value="Genomic_DNA"/>
</dbReference>
<feature type="region of interest" description="Disordered" evidence="1">
    <location>
        <begin position="1"/>
        <end position="25"/>
    </location>
</feature>
<protein>
    <submittedName>
        <fullName evidence="2">Uncharacterized protein</fullName>
    </submittedName>
</protein>
<organism evidence="2 3">
    <name type="scientific">Kipferlia bialata</name>
    <dbReference type="NCBI Taxonomy" id="797122"/>
    <lineage>
        <taxon>Eukaryota</taxon>
        <taxon>Metamonada</taxon>
        <taxon>Carpediemonas-like organisms</taxon>
        <taxon>Kipferlia</taxon>
    </lineage>
</organism>
<dbReference type="InterPro" id="IPR015915">
    <property type="entry name" value="Kelch-typ_b-propeller"/>
</dbReference>
<dbReference type="InterPro" id="IPR011043">
    <property type="entry name" value="Gal_Oxase/kelch_b-propeller"/>
</dbReference>
<dbReference type="AlphaFoldDB" id="A0A9K3CQY6"/>